<dbReference type="HOGENOM" id="CLU_2108751_0_0_1"/>
<dbReference type="EMBL" id="KN846995">
    <property type="protein sequence ID" value="KIW89789.1"/>
    <property type="molecule type" value="Genomic_DNA"/>
</dbReference>
<evidence type="ECO:0000313" key="2">
    <source>
        <dbReference type="Proteomes" id="UP000053789"/>
    </source>
</evidence>
<organism evidence="1 2">
    <name type="scientific">Cladophialophora bantiana (strain ATCC 10958 / CBS 173.52 / CDC B-1940 / NIH 8579)</name>
    <name type="common">Xylohypha bantiana</name>
    <dbReference type="NCBI Taxonomy" id="1442370"/>
    <lineage>
        <taxon>Eukaryota</taxon>
        <taxon>Fungi</taxon>
        <taxon>Dikarya</taxon>
        <taxon>Ascomycota</taxon>
        <taxon>Pezizomycotina</taxon>
        <taxon>Eurotiomycetes</taxon>
        <taxon>Chaetothyriomycetidae</taxon>
        <taxon>Chaetothyriales</taxon>
        <taxon>Herpotrichiellaceae</taxon>
        <taxon>Cladophialophora</taxon>
    </lineage>
</organism>
<dbReference type="AlphaFoldDB" id="A0A0D2HYW0"/>
<dbReference type="Proteomes" id="UP000053789">
    <property type="component" value="Unassembled WGS sequence"/>
</dbReference>
<gene>
    <name evidence="1" type="ORF">Z519_09946</name>
</gene>
<dbReference type="RefSeq" id="XP_016616458.1">
    <property type="nucleotide sequence ID" value="XM_016767666.1"/>
</dbReference>
<protein>
    <submittedName>
        <fullName evidence="1">Uncharacterized protein</fullName>
    </submittedName>
</protein>
<accession>A0A0D2HYW0</accession>
<proteinExistence type="predicted"/>
<name>A0A0D2HYW0_CLAB1</name>
<keyword evidence="2" id="KW-1185">Reference proteome</keyword>
<evidence type="ECO:0000313" key="1">
    <source>
        <dbReference type="EMBL" id="KIW89789.1"/>
    </source>
</evidence>
<dbReference type="VEuPathDB" id="FungiDB:Z519_09946"/>
<sequence length="115" mass="13137">MYALNVDPLDWSFTPFARPNMQLFLVAQERYGGEQHERVILIEQEGAEDDADQAATDERKESDVIYANYHVLLWCSKYESGPSVERMKQNVAHGKFQLAKASWVNGGQGQRWCIG</sequence>
<dbReference type="GeneID" id="27702874"/>
<reference evidence="1" key="1">
    <citation type="submission" date="2015-01" db="EMBL/GenBank/DDBJ databases">
        <title>The Genome Sequence of Cladophialophora bantiana CBS 173.52.</title>
        <authorList>
            <consortium name="The Broad Institute Genomics Platform"/>
            <person name="Cuomo C."/>
            <person name="de Hoog S."/>
            <person name="Gorbushina A."/>
            <person name="Stielow B."/>
            <person name="Teixiera M."/>
            <person name="Abouelleil A."/>
            <person name="Chapman S.B."/>
            <person name="Priest M."/>
            <person name="Young S.K."/>
            <person name="Wortman J."/>
            <person name="Nusbaum C."/>
            <person name="Birren B."/>
        </authorList>
    </citation>
    <scope>NUCLEOTIDE SEQUENCE [LARGE SCALE GENOMIC DNA]</scope>
    <source>
        <strain evidence="1">CBS 173.52</strain>
    </source>
</reference>